<feature type="region of interest" description="Disordered" evidence="2">
    <location>
        <begin position="64"/>
        <end position="86"/>
    </location>
</feature>
<dbReference type="PANTHER" id="PTHR32226">
    <property type="entry name" value="TELO2-INTERACTING PROTEIN 2"/>
    <property type="match status" value="1"/>
</dbReference>
<reference evidence="3 4" key="1">
    <citation type="submission" date="2016-07" db="EMBL/GenBank/DDBJ databases">
        <title>Multiple horizontal gene transfer events from other fungi enriched the ability of initially mycotrophic Trichoderma (Ascomycota) to feed on dead plant biomass.</title>
        <authorList>
            <consortium name="DOE Joint Genome Institute"/>
            <person name="Aerts A."/>
            <person name="Atanasova L."/>
            <person name="Chenthamara K."/>
            <person name="Zhang J."/>
            <person name="Grujic M."/>
            <person name="Henrissat B."/>
            <person name="Kuo A."/>
            <person name="Salamov A."/>
            <person name="Lipzen A."/>
            <person name="Labutti K."/>
            <person name="Barry K."/>
            <person name="Miao Y."/>
            <person name="Rahimi M.J."/>
            <person name="Shen Q."/>
            <person name="Grigoriev I.V."/>
            <person name="Kubicek C.P."/>
            <person name="Druzhinina I.S."/>
        </authorList>
    </citation>
    <scope>NUCLEOTIDE SEQUENCE [LARGE SCALE GENOMIC DNA]</scope>
    <source>
        <strain evidence="3 4">ATCC 18648</strain>
    </source>
</reference>
<dbReference type="AlphaFoldDB" id="A0A2T4CGZ3"/>
<accession>A0A2T4CGZ3</accession>
<keyword evidence="4" id="KW-1185">Reference proteome</keyword>
<proteinExistence type="inferred from homology"/>
<dbReference type="SUPFAM" id="SSF48371">
    <property type="entry name" value="ARM repeat"/>
    <property type="match status" value="1"/>
</dbReference>
<dbReference type="InterPro" id="IPR018870">
    <property type="entry name" value="Tti2"/>
</dbReference>
<protein>
    <recommendedName>
        <fullName evidence="5">ARM repeat-containing protein</fullName>
    </recommendedName>
</protein>
<dbReference type="GO" id="GO:0005634">
    <property type="term" value="C:nucleus"/>
    <property type="evidence" value="ECO:0007669"/>
    <property type="project" value="TreeGrafter"/>
</dbReference>
<organism evidence="3 4">
    <name type="scientific">Trichoderma longibrachiatum ATCC 18648</name>
    <dbReference type="NCBI Taxonomy" id="983965"/>
    <lineage>
        <taxon>Eukaryota</taxon>
        <taxon>Fungi</taxon>
        <taxon>Dikarya</taxon>
        <taxon>Ascomycota</taxon>
        <taxon>Pezizomycotina</taxon>
        <taxon>Sordariomycetes</taxon>
        <taxon>Hypocreomycetidae</taxon>
        <taxon>Hypocreales</taxon>
        <taxon>Hypocreaceae</taxon>
        <taxon>Trichoderma</taxon>
    </lineage>
</organism>
<feature type="region of interest" description="Disordered" evidence="2">
    <location>
        <begin position="208"/>
        <end position="232"/>
    </location>
</feature>
<dbReference type="OrthoDB" id="6417021at2759"/>
<name>A0A2T4CGZ3_TRILO</name>
<sequence>MHEDLLGDENRERLTEIRSASEKIKDLSLQDASSELLSAADLEALRDIGLELFSDLDALLASRPQDEENPSIEPVQGSNSISDEDLSHAQSLIGPVTEKLLNLNNDTITNDAQAVDYTTRPQAAEVGLAILTLISLLRPPSSTPLPLDDAALIRIVTYTDDNDPWTTTQSSRLATRLLETSLAGDDEKRDTFITQSLLNDTLRPQFAKSSSTRLAPSGRPLQVPQQPSGRQPGIQLDSLAQEHEKLHAASSFKWAVTSCSQAAIARHWPLFLPILLSLAEDINTAVRAKGLQILLLFLDKCPPNTVLSAGVDNVIQEAVFPTLLFLPDTTPESESLQLLHPAYQVLLRVAQLDPTAKSPRRRKALDKLLRDGVFTGHFHASQHVRIVEVLMNVIRDIVSCMGFYSVKYLQRLLRLFSTTLSDPFVTEYPPLICATVEALNATLVNCWPRSSITGYISQVLHTISLCWLNLQSSQLPTQVRDQTSAHLKRTSNLLQALWSREGGSGPPPQLAAVLQKEPRLAELLPNAPK</sequence>
<evidence type="ECO:0000256" key="2">
    <source>
        <dbReference type="SAM" id="MobiDB-lite"/>
    </source>
</evidence>
<dbReference type="PANTHER" id="PTHR32226:SF2">
    <property type="entry name" value="TELO2-INTERACTING PROTEIN 2"/>
    <property type="match status" value="1"/>
</dbReference>
<evidence type="ECO:0000313" key="3">
    <source>
        <dbReference type="EMBL" id="PTB80814.1"/>
    </source>
</evidence>
<dbReference type="EMBL" id="KZ679127">
    <property type="protein sequence ID" value="PTB80814.1"/>
    <property type="molecule type" value="Genomic_DNA"/>
</dbReference>
<dbReference type="GO" id="GO:0110078">
    <property type="term" value="C:TTT Hsp90 cochaperone complex"/>
    <property type="evidence" value="ECO:0007669"/>
    <property type="project" value="InterPro"/>
</dbReference>
<dbReference type="STRING" id="983965.A0A2T4CGZ3"/>
<evidence type="ECO:0000313" key="4">
    <source>
        <dbReference type="Proteomes" id="UP000240760"/>
    </source>
</evidence>
<comment type="similarity">
    <text evidence="1">Belongs to the TTI2 family.</text>
</comment>
<dbReference type="Pfam" id="PF10521">
    <property type="entry name" value="Tti2"/>
    <property type="match status" value="1"/>
</dbReference>
<dbReference type="Proteomes" id="UP000240760">
    <property type="component" value="Unassembled WGS sequence"/>
</dbReference>
<dbReference type="InterPro" id="IPR016024">
    <property type="entry name" value="ARM-type_fold"/>
</dbReference>
<evidence type="ECO:0000256" key="1">
    <source>
        <dbReference type="ARBA" id="ARBA00034736"/>
    </source>
</evidence>
<dbReference type="GO" id="GO:0005829">
    <property type="term" value="C:cytosol"/>
    <property type="evidence" value="ECO:0007669"/>
    <property type="project" value="TreeGrafter"/>
</dbReference>
<evidence type="ECO:0008006" key="5">
    <source>
        <dbReference type="Google" id="ProtNLM"/>
    </source>
</evidence>
<gene>
    <name evidence="3" type="ORF">M440DRAFT_1419351</name>
</gene>